<name>A0A9E2S705_9BACT</name>
<gene>
    <name evidence="2" type="ORF">KTO63_07415</name>
</gene>
<dbReference type="Proteomes" id="UP000812270">
    <property type="component" value="Unassembled WGS sequence"/>
</dbReference>
<keyword evidence="1" id="KW-1133">Transmembrane helix</keyword>
<dbReference type="AlphaFoldDB" id="A0A9E2S705"/>
<evidence type="ECO:0000313" key="3">
    <source>
        <dbReference type="Proteomes" id="UP000812270"/>
    </source>
</evidence>
<keyword evidence="2" id="KW-0378">Hydrolase</keyword>
<accession>A0A9E2S705</accession>
<keyword evidence="3" id="KW-1185">Reference proteome</keyword>
<evidence type="ECO:0000313" key="2">
    <source>
        <dbReference type="EMBL" id="MBV4356966.1"/>
    </source>
</evidence>
<keyword evidence="2" id="KW-0121">Carboxypeptidase</keyword>
<reference evidence="2" key="1">
    <citation type="submission" date="2021-06" db="EMBL/GenBank/DDBJ databases">
        <authorList>
            <person name="Huq M.A."/>
        </authorList>
    </citation>
    <scope>NUCLEOTIDE SEQUENCE</scope>
    <source>
        <strain evidence="2">MAH-26</strain>
    </source>
</reference>
<feature type="transmembrane region" description="Helical" evidence="1">
    <location>
        <begin position="7"/>
        <end position="25"/>
    </location>
</feature>
<keyword evidence="1" id="KW-0812">Transmembrane</keyword>
<organism evidence="2 3">
    <name type="scientific">Pinibacter aurantiacus</name>
    <dbReference type="NCBI Taxonomy" id="2851599"/>
    <lineage>
        <taxon>Bacteria</taxon>
        <taxon>Pseudomonadati</taxon>
        <taxon>Bacteroidota</taxon>
        <taxon>Chitinophagia</taxon>
        <taxon>Chitinophagales</taxon>
        <taxon>Chitinophagaceae</taxon>
        <taxon>Pinibacter</taxon>
    </lineage>
</organism>
<sequence length="106" mass="11276">MKQLTKLKLGLLGIGVAGLFSFYTVQNGTIKGTVSPSEGAVRAWALSSSDTLRAPVQSGAFEITNAKPGTYRIIIEAKPPYKNIAKDDVNVAEGQPTDVGEIKLQQ</sequence>
<dbReference type="EMBL" id="JAHSPG010000003">
    <property type="protein sequence ID" value="MBV4356966.1"/>
    <property type="molecule type" value="Genomic_DNA"/>
</dbReference>
<protein>
    <submittedName>
        <fullName evidence="2">Carboxypeptidase-like regulatory domain-containing protein</fullName>
    </submittedName>
</protein>
<keyword evidence="1" id="KW-0472">Membrane</keyword>
<evidence type="ECO:0000256" key="1">
    <source>
        <dbReference type="SAM" id="Phobius"/>
    </source>
</evidence>
<dbReference type="GO" id="GO:0004180">
    <property type="term" value="F:carboxypeptidase activity"/>
    <property type="evidence" value="ECO:0007669"/>
    <property type="project" value="UniProtKB-KW"/>
</dbReference>
<comment type="caution">
    <text evidence="2">The sequence shown here is derived from an EMBL/GenBank/DDBJ whole genome shotgun (WGS) entry which is preliminary data.</text>
</comment>
<keyword evidence="2" id="KW-0645">Protease</keyword>
<proteinExistence type="predicted"/>
<dbReference type="RefSeq" id="WP_217790596.1">
    <property type="nucleotide sequence ID" value="NZ_JAHSPG010000003.1"/>
</dbReference>